<name>A0AAN2CGM8_9ENTR</name>
<protein>
    <submittedName>
        <fullName evidence="1">Uncharacterized protein</fullName>
    </submittedName>
</protein>
<proteinExistence type="predicted"/>
<dbReference type="AlphaFoldDB" id="A0AAN2CGM8"/>
<gene>
    <name evidence="1" type="ORF">KAM644c_55290</name>
    <name evidence="2" type="ORF">RZP41_29695</name>
</gene>
<dbReference type="EMBL" id="JAWHZD010000072">
    <property type="protein sequence ID" value="MDV0845355.1"/>
    <property type="molecule type" value="Genomic_DNA"/>
</dbReference>
<evidence type="ECO:0000313" key="2">
    <source>
        <dbReference type="EMBL" id="MDV0845355.1"/>
    </source>
</evidence>
<reference evidence="1" key="1">
    <citation type="submission" date="2022-07" db="EMBL/GenBank/DDBJ databases">
        <title>Complete genome sequence of carbapenem-resistant Klebsiella spp. in Japan.</title>
        <authorList>
            <person name="Maehana S."/>
            <person name="Suzuki M."/>
            <person name="Kitasato H."/>
        </authorList>
    </citation>
    <scope>NUCLEOTIDE SEQUENCE</scope>
    <source>
        <strain evidence="1">KAM644</strain>
        <plasmid evidence="1">pKAM644_3</plasmid>
    </source>
</reference>
<accession>A0AAN2CGM8</accession>
<geneLocation type="plasmid" evidence="1 3">
    <name>pKAM644_3</name>
</geneLocation>
<evidence type="ECO:0000313" key="1">
    <source>
        <dbReference type="EMBL" id="BDO16463.1"/>
    </source>
</evidence>
<dbReference type="RefSeq" id="WP_069345707.1">
    <property type="nucleotide sequence ID" value="NZ_AP026410.1"/>
</dbReference>
<reference evidence="2" key="2">
    <citation type="submission" date="2023-10" db="EMBL/GenBank/DDBJ databases">
        <title>Surveillance and assessment of the effects of hospital wastewater treatment on clearance of pathogenic bacterial and antimicrobial resistance genes.</title>
        <authorList>
            <person name="Wu Y."/>
        </authorList>
    </citation>
    <scope>NUCLEOTIDE SEQUENCE</scope>
    <source>
        <strain evidence="2">23-M-SRM-33-1</strain>
    </source>
</reference>
<dbReference type="Proteomes" id="UP001058353">
    <property type="component" value="Plasmid pKAM644_3"/>
</dbReference>
<sequence>MKLQDIQIDNTVRSGLNSFTDGVIIRDTKVLITLNLPDGQKTSIEGEWRHMSDANRLSERITMLQHAIYEQYEEYRADIPVIWSR</sequence>
<organism evidence="1 3">
    <name type="scientific">Klebsiella quasipneumoniae subsp. quasipneumoniae</name>
    <dbReference type="NCBI Taxonomy" id="1667327"/>
    <lineage>
        <taxon>Bacteria</taxon>
        <taxon>Pseudomonadati</taxon>
        <taxon>Pseudomonadota</taxon>
        <taxon>Gammaproteobacteria</taxon>
        <taxon>Enterobacterales</taxon>
        <taxon>Enterobacteriaceae</taxon>
        <taxon>Klebsiella/Raoultella group</taxon>
        <taxon>Klebsiella</taxon>
        <taxon>Klebsiella pneumoniae complex</taxon>
    </lineage>
</organism>
<dbReference type="EMBL" id="AP026410">
    <property type="protein sequence ID" value="BDO16463.1"/>
    <property type="molecule type" value="Genomic_DNA"/>
</dbReference>
<evidence type="ECO:0000313" key="3">
    <source>
        <dbReference type="Proteomes" id="UP001058353"/>
    </source>
</evidence>
<dbReference type="Proteomes" id="UP001284547">
    <property type="component" value="Unassembled WGS sequence"/>
</dbReference>
<keyword evidence="1" id="KW-0614">Plasmid</keyword>